<dbReference type="VEuPathDB" id="TriTrypDB:TcIL3000_0_47960"/>
<evidence type="ECO:0000313" key="2">
    <source>
        <dbReference type="Proteomes" id="UP000000702"/>
    </source>
</evidence>
<accession>F9WA80</accession>
<sequence length="171" mass="18349">MLYLDKGGQGKGGDWSAAACVETTRVGALQIRFHVLLAGVKFGVGAVLECSERMDSVRGVPMMRPESGGVWCPQSVAVGCIGDFAGAKVLLLNSPPSAFPTIKMLLPYQRDFPSSAPFRIQPFHPSSSCSRGSLSLLNGTLSHGAGCPRCWNPGWVRVHSPFRSYPSNFLH</sequence>
<organism evidence="1 2">
    <name type="scientific">Trypanosoma congolense (strain IL3000)</name>
    <dbReference type="NCBI Taxonomy" id="1068625"/>
    <lineage>
        <taxon>Eukaryota</taxon>
        <taxon>Discoba</taxon>
        <taxon>Euglenozoa</taxon>
        <taxon>Kinetoplastea</taxon>
        <taxon>Metakinetoplastina</taxon>
        <taxon>Trypanosomatida</taxon>
        <taxon>Trypanosomatidae</taxon>
        <taxon>Trypanosoma</taxon>
        <taxon>Nannomonas</taxon>
    </lineage>
</organism>
<keyword evidence="2" id="KW-1185">Reference proteome</keyword>
<name>F9WA80_TRYCI</name>
<proteinExistence type="predicted"/>
<evidence type="ECO:0000313" key="1">
    <source>
        <dbReference type="EMBL" id="CCD14136.1"/>
    </source>
</evidence>
<reference evidence="2" key="1">
    <citation type="submission" date="2011-07" db="EMBL/GenBank/DDBJ databases">
        <title>Divergent evolution of antigenic variation in African trypanosomes.</title>
        <authorList>
            <person name="Jackson A.P."/>
            <person name="Berry A."/>
            <person name="Allison H.C."/>
            <person name="Burton P."/>
            <person name="Anderson J."/>
            <person name="Aslett M."/>
            <person name="Brown R."/>
            <person name="Corton N."/>
            <person name="Harris D."/>
            <person name="Hauser H."/>
            <person name="Gamble J."/>
            <person name="Gilderthorp R."/>
            <person name="McQuillan J."/>
            <person name="Quail M.A."/>
            <person name="Sanders M."/>
            <person name="Van Tonder A."/>
            <person name="Ginger M.L."/>
            <person name="Donelson J.E."/>
            <person name="Field M.C."/>
            <person name="Barry J.D."/>
            <person name="Berriman M."/>
            <person name="Hertz-Fowler C."/>
        </authorList>
    </citation>
    <scope>NUCLEOTIDE SEQUENCE [LARGE SCALE GENOMIC DNA]</scope>
    <source>
        <strain evidence="2">IL3000</strain>
    </source>
</reference>
<dbReference type="Proteomes" id="UP000000702">
    <property type="component" value="Unassembled WGS sequence"/>
</dbReference>
<protein>
    <submittedName>
        <fullName evidence="1">WGS project CAEQ00000000 data, annotated contig 1946</fullName>
    </submittedName>
</protein>
<dbReference type="AlphaFoldDB" id="F9WA80"/>
<gene>
    <name evidence="1" type="ORF">TCIL3000_0_47960</name>
</gene>
<comment type="caution">
    <text evidence="1">The sequence shown here is derived from an EMBL/GenBank/DDBJ whole genome shotgun (WGS) entry which is preliminary data.</text>
</comment>
<dbReference type="EMBL" id="CAEQ01001404">
    <property type="protein sequence ID" value="CCD14136.1"/>
    <property type="molecule type" value="Genomic_DNA"/>
</dbReference>
<reference evidence="1 2" key="2">
    <citation type="journal article" date="2012" name="Proc. Natl. Acad. Sci. U.S.A.">
        <title>Antigenic diversity is generated by distinct evolutionary mechanisms in African trypanosome species.</title>
        <authorList>
            <person name="Jackson A.P."/>
            <person name="Berry A."/>
            <person name="Aslett M."/>
            <person name="Allison H.C."/>
            <person name="Burton P."/>
            <person name="Vavrova-Anderson J."/>
            <person name="Brown R."/>
            <person name="Browne H."/>
            <person name="Corton N."/>
            <person name="Hauser H."/>
            <person name="Gamble J."/>
            <person name="Gilderthorp R."/>
            <person name="Marcello L."/>
            <person name="McQuillan J."/>
            <person name="Otto T.D."/>
            <person name="Quail M.A."/>
            <person name="Sanders M.J."/>
            <person name="van Tonder A."/>
            <person name="Ginger M.L."/>
            <person name="Field M.C."/>
            <person name="Barry J.D."/>
            <person name="Hertz-Fowler C."/>
            <person name="Berriman M."/>
        </authorList>
    </citation>
    <scope>NUCLEOTIDE SEQUENCE [LARGE SCALE GENOMIC DNA]</scope>
    <source>
        <strain evidence="1 2">IL3000</strain>
    </source>
</reference>